<dbReference type="OrthoDB" id="3056235at2759"/>
<dbReference type="Proteomes" id="UP000887226">
    <property type="component" value="Unassembled WGS sequence"/>
</dbReference>
<evidence type="ECO:0000259" key="7">
    <source>
        <dbReference type="PROSITE" id="PS51821"/>
    </source>
</evidence>
<feature type="compositionally biased region" description="Polar residues" evidence="6">
    <location>
        <begin position="90"/>
        <end position="114"/>
    </location>
</feature>
<evidence type="ECO:0000256" key="6">
    <source>
        <dbReference type="SAM" id="MobiDB-lite"/>
    </source>
</evidence>
<keyword evidence="3" id="KW-0805">Transcription regulation</keyword>
<evidence type="ECO:0000313" key="8">
    <source>
        <dbReference type="EMBL" id="KAG9241814.1"/>
    </source>
</evidence>
<comment type="subcellular location">
    <subcellularLocation>
        <location evidence="1">Nucleus</location>
    </subcellularLocation>
</comment>
<keyword evidence="5" id="KW-0539">Nucleus</keyword>
<dbReference type="InterPro" id="IPR021740">
    <property type="entry name" value="Velvet"/>
</dbReference>
<dbReference type="GO" id="GO:0005634">
    <property type="term" value="C:nucleus"/>
    <property type="evidence" value="ECO:0007669"/>
    <property type="project" value="UniProtKB-SubCell"/>
</dbReference>
<dbReference type="GO" id="GO:0030435">
    <property type="term" value="P:sporulation resulting in formation of a cellular spore"/>
    <property type="evidence" value="ECO:0007669"/>
    <property type="project" value="UniProtKB-KW"/>
</dbReference>
<dbReference type="InterPro" id="IPR038491">
    <property type="entry name" value="Velvet_dom_sf"/>
</dbReference>
<feature type="region of interest" description="Disordered" evidence="6">
    <location>
        <begin position="23"/>
        <end position="162"/>
    </location>
</feature>
<evidence type="ECO:0000313" key="9">
    <source>
        <dbReference type="Proteomes" id="UP000887226"/>
    </source>
</evidence>
<sequence length="419" mass="47433">MQQPSLPSLPPVSSIFPRHEYITYSAESEQRRHGYTQQPHPSHLGRPLQYSERYPAAPPHHVYHAPQPSQAMDYRSQPTMAPGLPGPAAYQSNHNMTPSQYAPPSTQTRQSKPISQRRDGFLKEYSVVNRPPRPVHIQARDDQPPPQNHSYEQDRSQYSPQSAVWPLSSSILSPQAMSRPRNGSIPVSNLLREPAIATSQVKSPPKYGLIVRQQPESARACGFGERDRRVVDPPPILVLDIDEPHDRAETYVVHCTLWNPEMDEDDSAMPINLERRQQRRLMGTNIASPFYGKDENNVDKCFFTFPDLSVRTPGAYSLRFMLVVLDCRMMCTHGYKAPVVATVNSNPFNVFNAKDFRGMRASTTLTKALKAQGCLIPVKKGNSRTKTNDDYDYGNGLEMDDNDDNDDNEQPRVVKRARR</sequence>
<keyword evidence="9" id="KW-1185">Reference proteome</keyword>
<dbReference type="Pfam" id="PF11754">
    <property type="entry name" value="Velvet"/>
    <property type="match status" value="2"/>
</dbReference>
<feature type="region of interest" description="Disordered" evidence="6">
    <location>
        <begin position="386"/>
        <end position="419"/>
    </location>
</feature>
<dbReference type="AlphaFoldDB" id="A0A9P8CCC4"/>
<comment type="caution">
    <text evidence="8">The sequence shown here is derived from an EMBL/GenBank/DDBJ whole genome shotgun (WGS) entry which is preliminary data.</text>
</comment>
<protein>
    <submittedName>
        <fullName evidence="8">Velvet factor-domain-containing protein</fullName>
    </submittedName>
</protein>
<keyword evidence="4" id="KW-0804">Transcription</keyword>
<evidence type="ECO:0000256" key="2">
    <source>
        <dbReference type="ARBA" id="ARBA00022969"/>
    </source>
</evidence>
<evidence type="ECO:0000256" key="4">
    <source>
        <dbReference type="ARBA" id="ARBA00023163"/>
    </source>
</evidence>
<dbReference type="EMBL" id="MU254152">
    <property type="protein sequence ID" value="KAG9241814.1"/>
    <property type="molecule type" value="Genomic_DNA"/>
</dbReference>
<name>A0A9P8CCC4_9HELO</name>
<dbReference type="PROSITE" id="PS51821">
    <property type="entry name" value="VELVET"/>
    <property type="match status" value="1"/>
</dbReference>
<gene>
    <name evidence="8" type="ORF">BJ878DRAFT_482586</name>
</gene>
<dbReference type="PANTHER" id="PTHR33572">
    <property type="entry name" value="SPORE DEVELOPMENT REGULATOR VOSA"/>
    <property type="match status" value="1"/>
</dbReference>
<dbReference type="InterPro" id="IPR037525">
    <property type="entry name" value="Velvet_dom"/>
</dbReference>
<reference evidence="8" key="1">
    <citation type="journal article" date="2021" name="IMA Fungus">
        <title>Genomic characterization of three marine fungi, including Emericellopsis atlantica sp. nov. with signatures of a generalist lifestyle and marine biomass degradation.</title>
        <authorList>
            <person name="Hagestad O.C."/>
            <person name="Hou L."/>
            <person name="Andersen J.H."/>
            <person name="Hansen E.H."/>
            <person name="Altermark B."/>
            <person name="Li C."/>
            <person name="Kuhnert E."/>
            <person name="Cox R.J."/>
            <person name="Crous P.W."/>
            <person name="Spatafora J.W."/>
            <person name="Lail K."/>
            <person name="Amirebrahimi M."/>
            <person name="Lipzen A."/>
            <person name="Pangilinan J."/>
            <person name="Andreopoulos W."/>
            <person name="Hayes R.D."/>
            <person name="Ng V."/>
            <person name="Grigoriev I.V."/>
            <person name="Jackson S.A."/>
            <person name="Sutton T.D.S."/>
            <person name="Dobson A.D.W."/>
            <person name="Rama T."/>
        </authorList>
    </citation>
    <scope>NUCLEOTIDE SEQUENCE</scope>
    <source>
        <strain evidence="8">TRa3180A</strain>
    </source>
</reference>
<evidence type="ECO:0000256" key="3">
    <source>
        <dbReference type="ARBA" id="ARBA00023015"/>
    </source>
</evidence>
<dbReference type="PANTHER" id="PTHR33572:SF17">
    <property type="entry name" value="SEXUAL DEVELOPMENT REGULATOR VELC"/>
    <property type="match status" value="1"/>
</dbReference>
<dbReference type="Gene3D" id="2.60.40.3960">
    <property type="entry name" value="Velvet domain"/>
    <property type="match status" value="1"/>
</dbReference>
<keyword evidence="2" id="KW-0749">Sporulation</keyword>
<feature type="compositionally biased region" description="Acidic residues" evidence="6">
    <location>
        <begin position="398"/>
        <end position="408"/>
    </location>
</feature>
<proteinExistence type="predicted"/>
<feature type="domain" description="Velvet" evidence="7">
    <location>
        <begin position="202"/>
        <end position="379"/>
    </location>
</feature>
<organism evidence="8 9">
    <name type="scientific">Calycina marina</name>
    <dbReference type="NCBI Taxonomy" id="1763456"/>
    <lineage>
        <taxon>Eukaryota</taxon>
        <taxon>Fungi</taxon>
        <taxon>Dikarya</taxon>
        <taxon>Ascomycota</taxon>
        <taxon>Pezizomycotina</taxon>
        <taxon>Leotiomycetes</taxon>
        <taxon>Helotiales</taxon>
        <taxon>Pezizellaceae</taxon>
        <taxon>Calycina</taxon>
    </lineage>
</organism>
<evidence type="ECO:0000256" key="5">
    <source>
        <dbReference type="ARBA" id="ARBA00023242"/>
    </source>
</evidence>
<accession>A0A9P8CCC4</accession>
<evidence type="ECO:0000256" key="1">
    <source>
        <dbReference type="ARBA" id="ARBA00004123"/>
    </source>
</evidence>